<evidence type="ECO:0000259" key="3">
    <source>
        <dbReference type="Pfam" id="PF25597"/>
    </source>
</evidence>
<comment type="caution">
    <text evidence="4">The sequence shown here is derived from an EMBL/GenBank/DDBJ whole genome shotgun (WGS) entry which is preliminary data.</text>
</comment>
<evidence type="ECO:0008006" key="6">
    <source>
        <dbReference type="Google" id="ProtNLM"/>
    </source>
</evidence>
<dbReference type="InterPro" id="IPR029472">
    <property type="entry name" value="Copia-like_N"/>
</dbReference>
<accession>A0AAV3S2R8</accession>
<dbReference type="PANTHER" id="PTHR37610">
    <property type="entry name" value="CCHC-TYPE DOMAIN-CONTAINING PROTEIN"/>
    <property type="match status" value="1"/>
</dbReference>
<dbReference type="PANTHER" id="PTHR37610:SF101">
    <property type="entry name" value="(RAPE) HYPOTHETICAL PROTEIN"/>
    <property type="match status" value="1"/>
</dbReference>
<proteinExistence type="predicted"/>
<dbReference type="Pfam" id="PF14244">
    <property type="entry name" value="Retrotran_gag_3"/>
    <property type="match status" value="1"/>
</dbReference>
<sequence>MAKKPPSNTPAFDGSGGNNPPPAPATPTTPKLDHNSPFYLSSSDNPGDIISTVTFNGNNYDDWSKSLRLLLILRRKFGFIDGSVDKPTTGSLVVDWKCVQAMFVQWILNTIDSSLRKTIRYFEEARRPWIFYDVVLMLGAELGSNTVTRKQHLKSTLAEGKKVAGMSIADYFRKLQPLWDELATYDPIPSCLCGFCICDLGETFQLKYDNDRLHEFLCGIHVERFGALHSSILSQDPPPTLDQTYHAMLQEEQLQNQRITLVDWNAVMAMAIQSSPRTNPKACLGGGSLSESEWHKLKALLGSSSLGSKDRLTGKPFATNWILDSGASNHPIGNLHLLFDIVDILDCQIGLRDGKISNAIKRGSVRVSATLKGWKLFDLESRDYFVSRDVVFYENDFPYVSSTLSAIASSVPSNVASDICFNDKDESGDGSHVDAMSDGGVSVDVEGASSSAPGGTEPSRFMDEPAPLAEASLGKAEVELVHPVGQGDVTVGMGGADGGEEFGKEKRTKKPSIKLQDHVTNTVQKLNSLSPSSFQGIDYNDTFAPVAKMVTVRTFLTVAAVKN</sequence>
<reference evidence="4 5" key="1">
    <citation type="submission" date="2024-01" db="EMBL/GenBank/DDBJ databases">
        <title>The complete chloroplast genome sequence of Lithospermum erythrorhizon: insights into the phylogenetic relationship among Boraginaceae species and the maternal lineages of purple gromwells.</title>
        <authorList>
            <person name="Okada T."/>
            <person name="Watanabe K."/>
        </authorList>
    </citation>
    <scope>NUCLEOTIDE SEQUENCE [LARGE SCALE GENOMIC DNA]</scope>
</reference>
<evidence type="ECO:0000313" key="4">
    <source>
        <dbReference type="EMBL" id="GAA0187559.1"/>
    </source>
</evidence>
<evidence type="ECO:0000313" key="5">
    <source>
        <dbReference type="Proteomes" id="UP001454036"/>
    </source>
</evidence>
<feature type="region of interest" description="Disordered" evidence="1">
    <location>
        <begin position="427"/>
        <end position="461"/>
    </location>
</feature>
<organism evidence="4 5">
    <name type="scientific">Lithospermum erythrorhizon</name>
    <name type="common">Purple gromwell</name>
    <name type="synonym">Lithospermum officinale var. erythrorhizon</name>
    <dbReference type="NCBI Taxonomy" id="34254"/>
    <lineage>
        <taxon>Eukaryota</taxon>
        <taxon>Viridiplantae</taxon>
        <taxon>Streptophyta</taxon>
        <taxon>Embryophyta</taxon>
        <taxon>Tracheophyta</taxon>
        <taxon>Spermatophyta</taxon>
        <taxon>Magnoliopsida</taxon>
        <taxon>eudicotyledons</taxon>
        <taxon>Gunneridae</taxon>
        <taxon>Pentapetalae</taxon>
        <taxon>asterids</taxon>
        <taxon>lamiids</taxon>
        <taxon>Boraginales</taxon>
        <taxon>Boraginaceae</taxon>
        <taxon>Boraginoideae</taxon>
        <taxon>Lithospermeae</taxon>
        <taxon>Lithospermum</taxon>
    </lineage>
</organism>
<protein>
    <recommendedName>
        <fullName evidence="6">Retrotransposon Copia-like N-terminal domain-containing protein</fullName>
    </recommendedName>
</protein>
<name>A0AAV3S2R8_LITER</name>
<dbReference type="InterPro" id="IPR057670">
    <property type="entry name" value="SH3_retrovirus"/>
</dbReference>
<evidence type="ECO:0000256" key="1">
    <source>
        <dbReference type="SAM" id="MobiDB-lite"/>
    </source>
</evidence>
<keyword evidence="5" id="KW-1185">Reference proteome</keyword>
<dbReference type="AlphaFoldDB" id="A0AAV3S2R8"/>
<gene>
    <name evidence="4" type="ORF">LIER_34847</name>
</gene>
<dbReference type="EMBL" id="BAABME010014845">
    <property type="protein sequence ID" value="GAA0187559.1"/>
    <property type="molecule type" value="Genomic_DNA"/>
</dbReference>
<feature type="domain" description="Retrotransposon Copia-like N-terminal" evidence="2">
    <location>
        <begin position="42"/>
        <end position="88"/>
    </location>
</feature>
<dbReference type="Proteomes" id="UP001454036">
    <property type="component" value="Unassembled WGS sequence"/>
</dbReference>
<dbReference type="Pfam" id="PF25597">
    <property type="entry name" value="SH3_retrovirus"/>
    <property type="match status" value="1"/>
</dbReference>
<evidence type="ECO:0000259" key="2">
    <source>
        <dbReference type="Pfam" id="PF14244"/>
    </source>
</evidence>
<feature type="region of interest" description="Disordered" evidence="1">
    <location>
        <begin position="1"/>
        <end position="37"/>
    </location>
</feature>
<feature type="domain" description="Retroviral polymerase SH3-like" evidence="3">
    <location>
        <begin position="367"/>
        <end position="402"/>
    </location>
</feature>